<evidence type="ECO:0000256" key="3">
    <source>
        <dbReference type="ARBA" id="ARBA00005735"/>
    </source>
</evidence>
<keyword evidence="8" id="KW-1133">Transmembrane helix</keyword>
<keyword evidence="6" id="KW-0812">Transmembrane</keyword>
<dbReference type="InterPro" id="IPR004567">
    <property type="entry name" value="Type_II_PanK"/>
</dbReference>
<comment type="caution">
    <text evidence="13">The sequence shown here is derived from an EMBL/GenBank/DDBJ whole genome shotgun (WGS) entry which is preliminary data.</text>
</comment>
<dbReference type="PANTHER" id="PTHR19300:SF57">
    <property type="entry name" value="BETA-1,4-N-ACETYLGALACTOSAMINYLTRANSFERASE"/>
    <property type="match status" value="1"/>
</dbReference>
<dbReference type="InterPro" id="IPR003859">
    <property type="entry name" value="Galactosyl_T"/>
</dbReference>
<evidence type="ECO:0000256" key="8">
    <source>
        <dbReference type="ARBA" id="ARBA00022989"/>
    </source>
</evidence>
<evidence type="ECO:0000256" key="2">
    <source>
        <dbReference type="ARBA" id="ARBA00004922"/>
    </source>
</evidence>
<feature type="compositionally biased region" description="Pro residues" evidence="11">
    <location>
        <begin position="673"/>
        <end position="682"/>
    </location>
</feature>
<evidence type="ECO:0000313" key="13">
    <source>
        <dbReference type="EMBL" id="KAK7242926.1"/>
    </source>
</evidence>
<dbReference type="PANTHER" id="PTHR19300">
    <property type="entry name" value="BETA-1,4-GALACTOSYLTRANSFERASE"/>
    <property type="match status" value="1"/>
</dbReference>
<dbReference type="Pfam" id="PF02037">
    <property type="entry name" value="SAP"/>
    <property type="match status" value="1"/>
</dbReference>
<evidence type="ECO:0000256" key="1">
    <source>
        <dbReference type="ARBA" id="ARBA00004606"/>
    </source>
</evidence>
<dbReference type="Gene3D" id="1.10.720.30">
    <property type="entry name" value="SAP domain"/>
    <property type="match status" value="1"/>
</dbReference>
<dbReference type="SUPFAM" id="SSF68906">
    <property type="entry name" value="SAP domain"/>
    <property type="match status" value="1"/>
</dbReference>
<feature type="region of interest" description="Disordered" evidence="11">
    <location>
        <begin position="618"/>
        <end position="686"/>
    </location>
</feature>
<evidence type="ECO:0000256" key="5">
    <source>
        <dbReference type="ARBA" id="ARBA00022679"/>
    </source>
</evidence>
<dbReference type="Pfam" id="PF13733">
    <property type="entry name" value="Glyco_transf_7N"/>
    <property type="match status" value="2"/>
</dbReference>
<keyword evidence="14" id="KW-1185">Reference proteome</keyword>
<name>A0ABR1G399_AURAN</name>
<feature type="compositionally biased region" description="Low complexity" evidence="11">
    <location>
        <begin position="1149"/>
        <end position="1159"/>
    </location>
</feature>
<feature type="region of interest" description="Disordered" evidence="11">
    <location>
        <begin position="100"/>
        <end position="123"/>
    </location>
</feature>
<feature type="compositionally biased region" description="Acidic residues" evidence="11">
    <location>
        <begin position="1191"/>
        <end position="1201"/>
    </location>
</feature>
<dbReference type="InterPro" id="IPR036361">
    <property type="entry name" value="SAP_dom_sf"/>
</dbReference>
<evidence type="ECO:0000256" key="9">
    <source>
        <dbReference type="ARBA" id="ARBA00023136"/>
    </source>
</evidence>
<dbReference type="InterPro" id="IPR029044">
    <property type="entry name" value="Nucleotide-diphossugar_trans"/>
</dbReference>
<keyword evidence="10" id="KW-0325">Glycoprotein</keyword>
<proteinExistence type="inferred from homology"/>
<accession>A0ABR1G399</accession>
<comment type="subcellular location">
    <subcellularLocation>
        <location evidence="1">Membrane</location>
        <topology evidence="1">Single-pass type II membrane protein</topology>
    </subcellularLocation>
</comment>
<evidence type="ECO:0000313" key="14">
    <source>
        <dbReference type="Proteomes" id="UP001363151"/>
    </source>
</evidence>
<feature type="compositionally biased region" description="Basic and acidic residues" evidence="11">
    <location>
        <begin position="634"/>
        <end position="672"/>
    </location>
</feature>
<dbReference type="SUPFAM" id="SSF53448">
    <property type="entry name" value="Nucleotide-diphospho-sugar transferases"/>
    <property type="match status" value="2"/>
</dbReference>
<dbReference type="PROSITE" id="PS50800">
    <property type="entry name" value="SAP"/>
    <property type="match status" value="1"/>
</dbReference>
<keyword evidence="4" id="KW-0328">Glycosyltransferase</keyword>
<evidence type="ECO:0000256" key="11">
    <source>
        <dbReference type="SAM" id="MobiDB-lite"/>
    </source>
</evidence>
<dbReference type="Gene3D" id="3.30.420.510">
    <property type="match status" value="1"/>
</dbReference>
<dbReference type="Gene3D" id="3.90.550.10">
    <property type="entry name" value="Spore Coat Polysaccharide Biosynthesis Protein SpsA, Chain A"/>
    <property type="match status" value="2"/>
</dbReference>
<evidence type="ECO:0000256" key="6">
    <source>
        <dbReference type="ARBA" id="ARBA00022692"/>
    </source>
</evidence>
<dbReference type="Pfam" id="PF03630">
    <property type="entry name" value="Fumble"/>
    <property type="match status" value="1"/>
</dbReference>
<dbReference type="EMBL" id="JBBJCI010000131">
    <property type="protein sequence ID" value="KAK7242926.1"/>
    <property type="molecule type" value="Genomic_DNA"/>
</dbReference>
<protein>
    <recommendedName>
        <fullName evidence="12">SAP domain-containing protein</fullName>
    </recommendedName>
</protein>
<dbReference type="InterPro" id="IPR027995">
    <property type="entry name" value="Galactosyl_T_N"/>
</dbReference>
<feature type="compositionally biased region" description="Low complexity" evidence="11">
    <location>
        <begin position="105"/>
        <end position="118"/>
    </location>
</feature>
<feature type="domain" description="SAP" evidence="12">
    <location>
        <begin position="1212"/>
        <end position="1246"/>
    </location>
</feature>
<feature type="region of interest" description="Disordered" evidence="11">
    <location>
        <begin position="1063"/>
        <end position="1208"/>
    </location>
</feature>
<dbReference type="InterPro" id="IPR043129">
    <property type="entry name" value="ATPase_NBD"/>
</dbReference>
<evidence type="ECO:0000259" key="12">
    <source>
        <dbReference type="PROSITE" id="PS50800"/>
    </source>
</evidence>
<keyword evidence="7" id="KW-0735">Signal-anchor</keyword>
<comment type="similarity">
    <text evidence="3">Belongs to the glycosyltransferase 7 family.</text>
</comment>
<dbReference type="InterPro" id="IPR003034">
    <property type="entry name" value="SAP_dom"/>
</dbReference>
<dbReference type="Pfam" id="PF02709">
    <property type="entry name" value="Glyco_transf_7C"/>
    <property type="match status" value="2"/>
</dbReference>
<gene>
    <name evidence="13" type="ORF">SO694_00126074</name>
</gene>
<feature type="compositionally biased region" description="Low complexity" evidence="11">
    <location>
        <begin position="1120"/>
        <end position="1139"/>
    </location>
</feature>
<keyword evidence="9" id="KW-0472">Membrane</keyword>
<feature type="compositionally biased region" description="Pro residues" evidence="11">
    <location>
        <begin position="1171"/>
        <end position="1190"/>
    </location>
</feature>
<evidence type="ECO:0000256" key="4">
    <source>
        <dbReference type="ARBA" id="ARBA00022676"/>
    </source>
</evidence>
<feature type="region of interest" description="Disordered" evidence="11">
    <location>
        <begin position="719"/>
        <end position="742"/>
    </location>
</feature>
<dbReference type="PRINTS" id="PR02050">
    <property type="entry name" value="B14GALTRFASE"/>
</dbReference>
<dbReference type="SMART" id="SM00513">
    <property type="entry name" value="SAP"/>
    <property type="match status" value="1"/>
</dbReference>
<dbReference type="Proteomes" id="UP001363151">
    <property type="component" value="Unassembled WGS sequence"/>
</dbReference>
<organism evidence="13 14">
    <name type="scientific">Aureococcus anophagefferens</name>
    <name type="common">Harmful bloom alga</name>
    <dbReference type="NCBI Taxonomy" id="44056"/>
    <lineage>
        <taxon>Eukaryota</taxon>
        <taxon>Sar</taxon>
        <taxon>Stramenopiles</taxon>
        <taxon>Ochrophyta</taxon>
        <taxon>Pelagophyceae</taxon>
        <taxon>Pelagomonadales</taxon>
        <taxon>Pelagomonadaceae</taxon>
        <taxon>Aureococcus</taxon>
    </lineage>
</organism>
<evidence type="ECO:0000256" key="7">
    <source>
        <dbReference type="ARBA" id="ARBA00022968"/>
    </source>
</evidence>
<dbReference type="InterPro" id="IPR027791">
    <property type="entry name" value="Galactosyl_T_C"/>
</dbReference>
<keyword evidence="5" id="KW-0808">Transferase</keyword>
<sequence>MMRNNLNRNGSRRHSFRGHINSPFLRHRFAETTGDSLLPSLREAAAALCRSADRETLCRVIELLQRADPRNKLPPAPEPPASRVASREALALQTQTRLGLGGGAARPAARASRRAAGAADRRRGRIRARISRRIVAAGGGAHKLRQTFRSALGIELTPFREMQSIVDGILLLHELGVDDELYTASDVQTGADRAAAVAERADGRPVFRPADPLRAARAARAARRRARRRPSAAAFLGLARRRTSAATFDEALALAAEGEAANVDTLVEDIYGSTGCVDLGLPLDEDREIPAPSTNASHRLAIVVPFREGGGGDPLAQGIGRDRNLRNFTAYMCDFVKVPFDIVVVEQSPHGTWNKGKLFNVGFHLTHGSHDYMVLHDVDQVPENPENNYAWKEKPTLLLSATSQWDYKGHNSQLVGGALQISHAQYAEVGGYSNKFEGWGAEDENMGYRLTVGGAKSWNGLFGKLGKKIGRYTALDHQRVMGLDETEQFGRNMGNMHDLSSGLDDVDFTSEAAAQLEFVDDEIRGPRVKQDRDEIRADEIRAFLAYARSKRRCAWDRSKNRCVSNTSIRRALVKQVALIALALVGVWTWISAFHIIDDQERSIHQLRDRVRLAETQLADLGAQQDSPTDGAPRATERLDVERHARREPAARRRADDSARAAADERRADEARAPKPPPAPPPRQILFDDDGSAAAVAELQKELDEAHKFAALFAKLAERRGAGAPRARRRPRAPGEVDEIPAPSTNASHRLAIVVPFREDGGGDPLAQGIGRDRNLRNFTAYMCDFVKVPFDIVVVEQSPHGTWNKGKLFNVGFHLTNGSHDYMVLHDVDQIPENPENNYAWKEKPTLLLSTTSQWDYKEHNMMLVGGALQISHAQYAEVGGYSNKFEGWGAEDENMGYRLSQGVGGVKSWSGGTGKLGKKIGRYTALDHQRVMGLDETEQFGRNMGNMHDLSSGLDDVDFTYAVEKWTNTSCGDAACERITDEERCASERADRASLRSTVAALKSRSEAAAQLEFVDDEIRGPRLKQERDEIRADKIRALLTHAQSKRRCAWDRSKKRCVSNTSIRRALPGPIGDPQAATGGGGSLSDLLRARRGDDAAAPAPAPAPSPGARRRARARWRGLGAPAERGRVAAEAAPRGARGRGRGRAARAPEGGPFAGLAVDFRPERPEPAPAAPEPEPAAPAPEPAAPEPEEPAPESDLEPAPRLTEAAVLRMTVRELKVHLEERDLETKGLKAALQKRLLASLAE</sequence>
<comment type="pathway">
    <text evidence="2">Protein modification; protein glycosylation.</text>
</comment>
<dbReference type="SUPFAM" id="SSF53067">
    <property type="entry name" value="Actin-like ATPase domain"/>
    <property type="match status" value="2"/>
</dbReference>
<evidence type="ECO:0000256" key="10">
    <source>
        <dbReference type="ARBA" id="ARBA00023180"/>
    </source>
</evidence>
<dbReference type="Gene3D" id="3.30.420.40">
    <property type="match status" value="1"/>
</dbReference>
<reference evidence="13 14" key="1">
    <citation type="submission" date="2024-03" db="EMBL/GenBank/DDBJ databases">
        <title>Aureococcus anophagefferens CCMP1851 and Kratosvirus quantuckense: Draft genome of a second virus-susceptible host strain in the model system.</title>
        <authorList>
            <person name="Chase E."/>
            <person name="Truchon A.R."/>
            <person name="Schepens W."/>
            <person name="Wilhelm S.W."/>
        </authorList>
    </citation>
    <scope>NUCLEOTIDE SEQUENCE [LARGE SCALE GENOMIC DNA]</scope>
    <source>
        <strain evidence="13 14">CCMP1851</strain>
    </source>
</reference>